<proteinExistence type="predicted"/>
<evidence type="ECO:0000313" key="2">
    <source>
        <dbReference type="EMBL" id="SDI79387.1"/>
    </source>
</evidence>
<dbReference type="Proteomes" id="UP000198945">
    <property type="component" value="Unassembled WGS sequence"/>
</dbReference>
<feature type="coiled-coil region" evidence="1">
    <location>
        <begin position="70"/>
        <end position="101"/>
    </location>
</feature>
<name>A0A1G8NH22_9FIRM</name>
<gene>
    <name evidence="2" type="ORF">SAMN04515654_11515</name>
</gene>
<reference evidence="2 3" key="1">
    <citation type="submission" date="2016-10" db="EMBL/GenBank/DDBJ databases">
        <authorList>
            <person name="de Groot N.N."/>
        </authorList>
    </citation>
    <scope>NUCLEOTIDE SEQUENCE [LARGE SCALE GENOMIC DNA]</scope>
    <source>
        <strain evidence="2 3">WG7</strain>
    </source>
</reference>
<dbReference type="EMBL" id="FNEH01000015">
    <property type="protein sequence ID" value="SDI79387.1"/>
    <property type="molecule type" value="Genomic_DNA"/>
</dbReference>
<protein>
    <submittedName>
        <fullName evidence="2">Uncharacterized protein</fullName>
    </submittedName>
</protein>
<sequence>MNIWDFLGVVSKADYNELESKIIKTQAKIEDLEEVILEKNLILMELIEDKIDESKNFERELIKNHLESFEKKEETKFNDINQKIENLNNKTYSEINKLRNNHSKSLNKISKKIDNINDLMKVIMTNDLLDDMEKIIIESKVKKLLLADLKKIIRKKFIDYENN</sequence>
<evidence type="ECO:0000313" key="3">
    <source>
        <dbReference type="Proteomes" id="UP000198945"/>
    </source>
</evidence>
<dbReference type="AlphaFoldDB" id="A0A1G8NH22"/>
<organism evidence="2 3">
    <name type="scientific">Halanaerobium congolense</name>
    <dbReference type="NCBI Taxonomy" id="54121"/>
    <lineage>
        <taxon>Bacteria</taxon>
        <taxon>Bacillati</taxon>
        <taxon>Bacillota</taxon>
        <taxon>Clostridia</taxon>
        <taxon>Halanaerobiales</taxon>
        <taxon>Halanaerobiaceae</taxon>
        <taxon>Halanaerobium</taxon>
    </lineage>
</organism>
<accession>A0A1G8NH22</accession>
<dbReference type="RefSeq" id="WP_089716989.1">
    <property type="nucleotide sequence ID" value="NZ_FNEH01000015.1"/>
</dbReference>
<keyword evidence="1" id="KW-0175">Coiled coil</keyword>
<evidence type="ECO:0000256" key="1">
    <source>
        <dbReference type="SAM" id="Coils"/>
    </source>
</evidence>